<dbReference type="GO" id="GO:0003677">
    <property type="term" value="F:DNA binding"/>
    <property type="evidence" value="ECO:0007669"/>
    <property type="project" value="InterPro"/>
</dbReference>
<dbReference type="InterPro" id="IPR013762">
    <property type="entry name" value="Integrase-like_cat_sf"/>
</dbReference>
<keyword evidence="3" id="KW-1185">Reference proteome</keyword>
<dbReference type="Proteomes" id="UP000800200">
    <property type="component" value="Unassembled WGS sequence"/>
</dbReference>
<dbReference type="OrthoDB" id="3941369at2759"/>
<evidence type="ECO:0000313" key="3">
    <source>
        <dbReference type="Proteomes" id="UP000800200"/>
    </source>
</evidence>
<dbReference type="AlphaFoldDB" id="A0A6A6DZ08"/>
<reference evidence="2" key="1">
    <citation type="journal article" date="2020" name="Stud. Mycol.">
        <title>101 Dothideomycetes genomes: a test case for predicting lifestyles and emergence of pathogens.</title>
        <authorList>
            <person name="Haridas S."/>
            <person name="Albert R."/>
            <person name="Binder M."/>
            <person name="Bloem J."/>
            <person name="Labutti K."/>
            <person name="Salamov A."/>
            <person name="Andreopoulos B."/>
            <person name="Baker S."/>
            <person name="Barry K."/>
            <person name="Bills G."/>
            <person name="Bluhm B."/>
            <person name="Cannon C."/>
            <person name="Castanera R."/>
            <person name="Culley D."/>
            <person name="Daum C."/>
            <person name="Ezra D."/>
            <person name="Gonzalez J."/>
            <person name="Henrissat B."/>
            <person name="Kuo A."/>
            <person name="Liang C."/>
            <person name="Lipzen A."/>
            <person name="Lutzoni F."/>
            <person name="Magnuson J."/>
            <person name="Mondo S."/>
            <person name="Nolan M."/>
            <person name="Ohm R."/>
            <person name="Pangilinan J."/>
            <person name="Park H.-J."/>
            <person name="Ramirez L."/>
            <person name="Alfaro M."/>
            <person name="Sun H."/>
            <person name="Tritt A."/>
            <person name="Yoshinaga Y."/>
            <person name="Zwiers L.-H."/>
            <person name="Turgeon B."/>
            <person name="Goodwin S."/>
            <person name="Spatafora J."/>
            <person name="Crous P."/>
            <person name="Grigoriev I."/>
        </authorList>
    </citation>
    <scope>NUCLEOTIDE SEQUENCE</scope>
    <source>
        <strain evidence="2">CBS 207.26</strain>
    </source>
</reference>
<dbReference type="Gene3D" id="1.10.443.10">
    <property type="entry name" value="Intergrase catalytic core"/>
    <property type="match status" value="1"/>
</dbReference>
<keyword evidence="1" id="KW-0233">DNA recombination</keyword>
<proteinExistence type="predicted"/>
<name>A0A6A6DZ08_9PEZI</name>
<dbReference type="InterPro" id="IPR052925">
    <property type="entry name" value="Phage_Integrase-like_Recomb"/>
</dbReference>
<dbReference type="PANTHER" id="PTHR34605:SF3">
    <property type="entry name" value="P CELL-TYPE AGGLUTINATION PROTEIN MAP4-LIKE-RELATED"/>
    <property type="match status" value="1"/>
</dbReference>
<dbReference type="GO" id="GO:0006310">
    <property type="term" value="P:DNA recombination"/>
    <property type="evidence" value="ECO:0007669"/>
    <property type="project" value="UniProtKB-KW"/>
</dbReference>
<evidence type="ECO:0000256" key="1">
    <source>
        <dbReference type="ARBA" id="ARBA00023172"/>
    </source>
</evidence>
<evidence type="ECO:0000313" key="2">
    <source>
        <dbReference type="EMBL" id="KAF2183612.1"/>
    </source>
</evidence>
<accession>A0A6A6DZ08</accession>
<dbReference type="SUPFAM" id="SSF56349">
    <property type="entry name" value="DNA breaking-rejoining enzymes"/>
    <property type="match status" value="1"/>
</dbReference>
<gene>
    <name evidence="2" type="ORF">K469DRAFT_205048</name>
</gene>
<protein>
    <recommendedName>
        <fullName evidence="4">Tyr recombinase domain-containing protein</fullName>
    </recommendedName>
</protein>
<dbReference type="PANTHER" id="PTHR34605">
    <property type="entry name" value="PHAGE_INTEGRASE DOMAIN-CONTAINING PROTEIN"/>
    <property type="match status" value="1"/>
</dbReference>
<dbReference type="GO" id="GO:0015074">
    <property type="term" value="P:DNA integration"/>
    <property type="evidence" value="ECO:0007669"/>
    <property type="project" value="InterPro"/>
</dbReference>
<evidence type="ECO:0008006" key="4">
    <source>
        <dbReference type="Google" id="ProtNLM"/>
    </source>
</evidence>
<dbReference type="EMBL" id="ML994641">
    <property type="protein sequence ID" value="KAF2183612.1"/>
    <property type="molecule type" value="Genomic_DNA"/>
</dbReference>
<dbReference type="InterPro" id="IPR011010">
    <property type="entry name" value="DNA_brk_join_enz"/>
</dbReference>
<sequence length="225" mass="25433">MGQVRGTTLQSYLSALRSVHVDLGFPTSVFEEDHIQRLIQGAKNLFPTKSKSKRLPIIRDILLDVLLERATREEDPIDTRNLNAAFTVAFSGFLQMGEFTHKTSDLKDVRRFAAERLTRRYVTLSTTGDHMILHLPRSKTDHDNTGVDVVVATAADDACPIHHMDILLQQEPKEDGQPLFRLSNGAFTRDRVLKLLTDRLHRCGRSSEGFRGHSFRKGAAQHAYN</sequence>
<organism evidence="2 3">
    <name type="scientific">Zopfia rhizophila CBS 207.26</name>
    <dbReference type="NCBI Taxonomy" id="1314779"/>
    <lineage>
        <taxon>Eukaryota</taxon>
        <taxon>Fungi</taxon>
        <taxon>Dikarya</taxon>
        <taxon>Ascomycota</taxon>
        <taxon>Pezizomycotina</taxon>
        <taxon>Dothideomycetes</taxon>
        <taxon>Dothideomycetes incertae sedis</taxon>
        <taxon>Zopfiaceae</taxon>
        <taxon>Zopfia</taxon>
    </lineage>
</organism>